<evidence type="ECO:0000256" key="9">
    <source>
        <dbReference type="SAM" id="MobiDB-lite"/>
    </source>
</evidence>
<evidence type="ECO:0000256" key="5">
    <source>
        <dbReference type="ARBA" id="ARBA00023054"/>
    </source>
</evidence>
<dbReference type="AlphaFoldDB" id="A0A8X6JAG0"/>
<evidence type="ECO:0000313" key="11">
    <source>
        <dbReference type="Proteomes" id="UP000887116"/>
    </source>
</evidence>
<sequence length="249" mass="29425">MNAISPGDIKSQNSTENGEKCDFDNVQSAANDCNILKDPEKKCQKTVSKKSSKRSRGKKSKCKPGKKYKGGRYKKKFKSYYELTREEKEKIDKRNLRQRRRRRVKLRKSGMPLAPLNTTQFIVNDKKCVDIYDDSSHSDSEYALDFNRMWGDVRFEHLQRLSEQELVNKYINLEDEIDSKKTINSRKFFEESTKIDIFEEEIRKLKEKNDELTRINDELYARLESRGYVFENRQKDGNQHPQNNLSLDS</sequence>
<keyword evidence="6" id="KW-0804">Transcription</keyword>
<evidence type="ECO:0000256" key="8">
    <source>
        <dbReference type="SAM" id="Coils"/>
    </source>
</evidence>
<comment type="similarity">
    <text evidence="2">Belongs to the HEXIM family.</text>
</comment>
<dbReference type="PANTHER" id="PTHR13469:SF8">
    <property type="entry name" value="HEXIM P-TEFB COMPLEX SUBUNIT 1"/>
    <property type="match status" value="1"/>
</dbReference>
<evidence type="ECO:0000256" key="3">
    <source>
        <dbReference type="ARBA" id="ARBA00022491"/>
    </source>
</evidence>
<keyword evidence="4" id="KW-0805">Transcription regulation</keyword>
<evidence type="ECO:0000313" key="10">
    <source>
        <dbReference type="EMBL" id="GFQ98895.1"/>
    </source>
</evidence>
<dbReference type="OrthoDB" id="6433494at2759"/>
<keyword evidence="7" id="KW-0539">Nucleus</keyword>
<dbReference type="EMBL" id="BMAO01015037">
    <property type="protein sequence ID" value="GFQ98895.1"/>
    <property type="molecule type" value="Genomic_DNA"/>
</dbReference>
<dbReference type="GO" id="GO:0005654">
    <property type="term" value="C:nucleoplasm"/>
    <property type="evidence" value="ECO:0007669"/>
    <property type="project" value="TreeGrafter"/>
</dbReference>
<dbReference type="GO" id="GO:0005737">
    <property type="term" value="C:cytoplasm"/>
    <property type="evidence" value="ECO:0007669"/>
    <property type="project" value="InterPro"/>
</dbReference>
<dbReference type="GO" id="GO:0004861">
    <property type="term" value="F:cyclin-dependent protein serine/threonine kinase inhibitor activity"/>
    <property type="evidence" value="ECO:0007669"/>
    <property type="project" value="InterPro"/>
</dbReference>
<protein>
    <submittedName>
        <fullName evidence="10">Uncharacterized protein</fullName>
    </submittedName>
</protein>
<reference evidence="10" key="1">
    <citation type="submission" date="2020-07" db="EMBL/GenBank/DDBJ databases">
        <title>Multicomponent nature underlies the extraordinary mechanical properties of spider dragline silk.</title>
        <authorList>
            <person name="Kono N."/>
            <person name="Nakamura H."/>
            <person name="Mori M."/>
            <person name="Yoshida Y."/>
            <person name="Ohtoshi R."/>
            <person name="Malay A.D."/>
            <person name="Moran D.A.P."/>
            <person name="Tomita M."/>
            <person name="Numata K."/>
            <person name="Arakawa K."/>
        </authorList>
    </citation>
    <scope>NUCLEOTIDE SEQUENCE</scope>
</reference>
<dbReference type="Gene3D" id="6.10.250.2910">
    <property type="match status" value="1"/>
</dbReference>
<evidence type="ECO:0000256" key="6">
    <source>
        <dbReference type="ARBA" id="ARBA00023163"/>
    </source>
</evidence>
<comment type="caution">
    <text evidence="10">The sequence shown here is derived from an EMBL/GenBank/DDBJ whole genome shotgun (WGS) entry which is preliminary data.</text>
</comment>
<organism evidence="10 11">
    <name type="scientific">Trichonephila clavata</name>
    <name type="common">Joro spider</name>
    <name type="synonym">Nephila clavata</name>
    <dbReference type="NCBI Taxonomy" id="2740835"/>
    <lineage>
        <taxon>Eukaryota</taxon>
        <taxon>Metazoa</taxon>
        <taxon>Ecdysozoa</taxon>
        <taxon>Arthropoda</taxon>
        <taxon>Chelicerata</taxon>
        <taxon>Arachnida</taxon>
        <taxon>Araneae</taxon>
        <taxon>Araneomorphae</taxon>
        <taxon>Entelegynae</taxon>
        <taxon>Araneoidea</taxon>
        <taxon>Nephilidae</taxon>
        <taxon>Trichonephila</taxon>
    </lineage>
</organism>
<gene>
    <name evidence="10" type="ORF">TNCT_430241</name>
</gene>
<evidence type="ECO:0000256" key="2">
    <source>
        <dbReference type="ARBA" id="ARBA00008409"/>
    </source>
</evidence>
<dbReference type="GO" id="GO:0097322">
    <property type="term" value="F:7SK snRNA binding"/>
    <property type="evidence" value="ECO:0007669"/>
    <property type="project" value="TreeGrafter"/>
</dbReference>
<dbReference type="Proteomes" id="UP000887116">
    <property type="component" value="Unassembled WGS sequence"/>
</dbReference>
<feature type="compositionally biased region" description="Basic residues" evidence="9">
    <location>
        <begin position="47"/>
        <end position="71"/>
    </location>
</feature>
<feature type="region of interest" description="Disordered" evidence="9">
    <location>
        <begin position="1"/>
        <end position="21"/>
    </location>
</feature>
<dbReference type="GO" id="GO:0000122">
    <property type="term" value="P:negative regulation of transcription by RNA polymerase II"/>
    <property type="evidence" value="ECO:0007669"/>
    <property type="project" value="InterPro"/>
</dbReference>
<evidence type="ECO:0000256" key="1">
    <source>
        <dbReference type="ARBA" id="ARBA00004123"/>
    </source>
</evidence>
<name>A0A8X6JAG0_TRICU</name>
<comment type="subcellular location">
    <subcellularLocation>
        <location evidence="1">Nucleus</location>
    </subcellularLocation>
</comment>
<dbReference type="InterPro" id="IPR024872">
    <property type="entry name" value="HEXIM"/>
</dbReference>
<evidence type="ECO:0000256" key="4">
    <source>
        <dbReference type="ARBA" id="ARBA00023015"/>
    </source>
</evidence>
<evidence type="ECO:0000256" key="7">
    <source>
        <dbReference type="ARBA" id="ARBA00023242"/>
    </source>
</evidence>
<dbReference type="PANTHER" id="PTHR13469">
    <property type="entry name" value="HEXAMETHYLENE BISACETAMIDE INDUCIBLE 1"/>
    <property type="match status" value="1"/>
</dbReference>
<proteinExistence type="inferred from homology"/>
<feature type="region of interest" description="Disordered" evidence="9">
    <location>
        <begin position="44"/>
        <end position="71"/>
    </location>
</feature>
<keyword evidence="5 8" id="KW-0175">Coiled coil</keyword>
<keyword evidence="11" id="KW-1185">Reference proteome</keyword>
<keyword evidence="3" id="KW-0678">Repressor</keyword>
<feature type="coiled-coil region" evidence="8">
    <location>
        <begin position="195"/>
        <end position="222"/>
    </location>
</feature>
<dbReference type="PRINTS" id="PR02094">
    <property type="entry name" value="HEXIMFAMILY"/>
</dbReference>
<accession>A0A8X6JAG0</accession>
<dbReference type="Pfam" id="PF15313">
    <property type="entry name" value="HEXIM"/>
    <property type="match status" value="1"/>
</dbReference>